<comment type="similarity">
    <text evidence="2 5">Belongs to the acyl-CoA dehydrogenase family.</text>
</comment>
<gene>
    <name evidence="10" type="ORF">CTAYLR_009235</name>
</gene>
<dbReference type="SUPFAM" id="SSF47203">
    <property type="entry name" value="Acyl-CoA dehydrogenase C-terminal domain-like"/>
    <property type="match status" value="1"/>
</dbReference>
<keyword evidence="5" id="KW-0560">Oxidoreductase</keyword>
<evidence type="ECO:0000259" key="7">
    <source>
        <dbReference type="Pfam" id="PF02770"/>
    </source>
</evidence>
<sequence length="627" mass="67983">MIRSAGRLSTQAAPAVGRSVASKLVHPRELEFLLREFLNVEALIARCPARFGHVDATTALEMIRAGHELAEKEFEPVNRLGDRMEPYITEEGTVWHPEEVVAAQKAYTDSGYLGMTLAEEPWGGLQLPFCVSALVNVPFSCASAGLMSYHGLTAGVIKLLLAHGSEQQRADWIPKLASGECYGTMCLSESHAGSSLTDIRTRATPRPDGAFDLRGSKMWITGGDQSMSESIAHLVLAKLPDAPEGVKGISLFLVPKHLDDGPNDVKLTGLNHKMGQTASTNAGELVFGDDAGAATGWLVGKEHEGLAAMFVMMNELRITVGMGAAATAVAGYSAALRYARDRPQGRDPEAPKSSPMVPIIEHSDVKRMLLAARSYAEGGLALCLTGAEIVDQIQHAEDVSPSERRQLELVLDLLIPIIKSWPSDWGLEANKLAIQVHGGAGYTRDYIVEQLYRDARVNMIYEGTNGIQSLDLLGRKVPAENGAALEALANQIGATIADAHKRGGDCEDFAARLRDKLDLVSDTTKTLLRCAFLGDTTRYLANSHDYMQLLGHVVVAWMWLKQAVIAADALNSGVPNGDGGDEEAFYLGKLHTARYFFNHELPKIDALAHLCASLDDTNPTMRNEWFF</sequence>
<dbReference type="InterPro" id="IPR025878">
    <property type="entry name" value="Acyl-CoA_dh-like_C_dom"/>
</dbReference>
<evidence type="ECO:0000256" key="1">
    <source>
        <dbReference type="ARBA" id="ARBA00001974"/>
    </source>
</evidence>
<dbReference type="InterPro" id="IPR036250">
    <property type="entry name" value="AcylCo_DH-like_C"/>
</dbReference>
<dbReference type="Pfam" id="PF02770">
    <property type="entry name" value="Acyl-CoA_dh_M"/>
    <property type="match status" value="1"/>
</dbReference>
<comment type="cofactor">
    <cofactor evidence="1 5">
        <name>FAD</name>
        <dbReference type="ChEBI" id="CHEBI:57692"/>
    </cofactor>
</comment>
<evidence type="ECO:0000259" key="9">
    <source>
        <dbReference type="Pfam" id="PF12806"/>
    </source>
</evidence>
<dbReference type="Gene3D" id="1.20.140.10">
    <property type="entry name" value="Butyryl-CoA Dehydrogenase, subunit A, domain 3"/>
    <property type="match status" value="1"/>
</dbReference>
<dbReference type="InterPro" id="IPR009100">
    <property type="entry name" value="AcylCoA_DH/oxidase_NM_dom_sf"/>
</dbReference>
<evidence type="ECO:0000256" key="5">
    <source>
        <dbReference type="RuleBase" id="RU362125"/>
    </source>
</evidence>
<dbReference type="Gene3D" id="2.40.110.10">
    <property type="entry name" value="Butyryl-CoA Dehydrogenase, subunit A, domain 2"/>
    <property type="match status" value="1"/>
</dbReference>
<feature type="domain" description="Acyl-CoA dehydrogenase/oxidase N-terminal" evidence="8">
    <location>
        <begin position="96"/>
        <end position="180"/>
    </location>
</feature>
<dbReference type="InterPro" id="IPR046373">
    <property type="entry name" value="Acyl-CoA_Oxase/DH_mid-dom_sf"/>
</dbReference>
<dbReference type="InterPro" id="IPR037069">
    <property type="entry name" value="AcylCoA_DH/ox_N_sf"/>
</dbReference>
<dbReference type="Pfam" id="PF02771">
    <property type="entry name" value="Acyl-CoA_dh_N"/>
    <property type="match status" value="1"/>
</dbReference>
<keyword evidence="3 5" id="KW-0285">Flavoprotein</keyword>
<dbReference type="Pfam" id="PF00441">
    <property type="entry name" value="Acyl-CoA_dh_1"/>
    <property type="match status" value="1"/>
</dbReference>
<dbReference type="SUPFAM" id="SSF56645">
    <property type="entry name" value="Acyl-CoA dehydrogenase NM domain-like"/>
    <property type="match status" value="1"/>
</dbReference>
<dbReference type="PANTHER" id="PTHR42803:SF3">
    <property type="entry name" value="ACYL-COA DEHYDROGENASE-RELATED"/>
    <property type="match status" value="1"/>
</dbReference>
<dbReference type="Gene3D" id="1.10.540.10">
    <property type="entry name" value="Acyl-CoA dehydrogenase/oxidase, N-terminal domain"/>
    <property type="match status" value="1"/>
</dbReference>
<organism evidence="10 11">
    <name type="scientific">Chrysophaeum taylorii</name>
    <dbReference type="NCBI Taxonomy" id="2483200"/>
    <lineage>
        <taxon>Eukaryota</taxon>
        <taxon>Sar</taxon>
        <taxon>Stramenopiles</taxon>
        <taxon>Ochrophyta</taxon>
        <taxon>Pelagophyceae</taxon>
        <taxon>Pelagomonadales</taxon>
        <taxon>Pelagomonadaceae</taxon>
        <taxon>Chrysophaeum</taxon>
    </lineage>
</organism>
<dbReference type="InterPro" id="IPR006091">
    <property type="entry name" value="Acyl-CoA_Oxase/DH_mid-dom"/>
</dbReference>
<comment type="caution">
    <text evidence="10">The sequence shown here is derived from an EMBL/GenBank/DDBJ whole genome shotgun (WGS) entry which is preliminary data.</text>
</comment>
<feature type="domain" description="Acetyl-CoA dehydrogenase-like C-terminal" evidence="9">
    <location>
        <begin position="489"/>
        <end position="617"/>
    </location>
</feature>
<evidence type="ECO:0008006" key="12">
    <source>
        <dbReference type="Google" id="ProtNLM"/>
    </source>
</evidence>
<evidence type="ECO:0000313" key="10">
    <source>
        <dbReference type="EMBL" id="KAJ8604244.1"/>
    </source>
</evidence>
<accession>A0AAD7UEW8</accession>
<dbReference type="Pfam" id="PF12806">
    <property type="entry name" value="Acyl-CoA_dh_C"/>
    <property type="match status" value="1"/>
</dbReference>
<evidence type="ECO:0000256" key="4">
    <source>
        <dbReference type="ARBA" id="ARBA00022827"/>
    </source>
</evidence>
<dbReference type="AlphaFoldDB" id="A0AAD7UEW8"/>
<reference evidence="10" key="1">
    <citation type="submission" date="2023-01" db="EMBL/GenBank/DDBJ databases">
        <title>Metagenome sequencing of chrysophaentin producing Chrysophaeum taylorii.</title>
        <authorList>
            <person name="Davison J."/>
            <person name="Bewley C."/>
        </authorList>
    </citation>
    <scope>NUCLEOTIDE SEQUENCE</scope>
    <source>
        <strain evidence="10">NIES-1699</strain>
    </source>
</reference>
<keyword evidence="4 5" id="KW-0274">FAD</keyword>
<dbReference type="InterPro" id="IPR009075">
    <property type="entry name" value="AcylCo_DH/oxidase_C"/>
</dbReference>
<evidence type="ECO:0000256" key="2">
    <source>
        <dbReference type="ARBA" id="ARBA00009347"/>
    </source>
</evidence>
<dbReference type="GO" id="GO:0016627">
    <property type="term" value="F:oxidoreductase activity, acting on the CH-CH group of donors"/>
    <property type="evidence" value="ECO:0007669"/>
    <property type="project" value="InterPro"/>
</dbReference>
<name>A0AAD7UEW8_9STRA</name>
<dbReference type="Proteomes" id="UP001230188">
    <property type="component" value="Unassembled WGS sequence"/>
</dbReference>
<proteinExistence type="inferred from homology"/>
<dbReference type="InterPro" id="IPR052166">
    <property type="entry name" value="Diverse_Acyl-CoA_DH"/>
</dbReference>
<dbReference type="GO" id="GO:0050660">
    <property type="term" value="F:flavin adenine dinucleotide binding"/>
    <property type="evidence" value="ECO:0007669"/>
    <property type="project" value="InterPro"/>
</dbReference>
<dbReference type="EMBL" id="JAQMWT010000336">
    <property type="protein sequence ID" value="KAJ8604244.1"/>
    <property type="molecule type" value="Genomic_DNA"/>
</dbReference>
<evidence type="ECO:0000259" key="6">
    <source>
        <dbReference type="Pfam" id="PF00441"/>
    </source>
</evidence>
<evidence type="ECO:0000313" key="11">
    <source>
        <dbReference type="Proteomes" id="UP001230188"/>
    </source>
</evidence>
<dbReference type="InterPro" id="IPR013786">
    <property type="entry name" value="AcylCoA_DH/ox_N"/>
</dbReference>
<feature type="domain" description="Acyl-CoA oxidase/dehydrogenase middle" evidence="7">
    <location>
        <begin position="185"/>
        <end position="287"/>
    </location>
</feature>
<evidence type="ECO:0000256" key="3">
    <source>
        <dbReference type="ARBA" id="ARBA00022630"/>
    </source>
</evidence>
<dbReference type="PANTHER" id="PTHR42803">
    <property type="entry name" value="ACYL-COA DEHYDROGENASE"/>
    <property type="match status" value="1"/>
</dbReference>
<keyword evidence="11" id="KW-1185">Reference proteome</keyword>
<evidence type="ECO:0000259" key="8">
    <source>
        <dbReference type="Pfam" id="PF02771"/>
    </source>
</evidence>
<feature type="domain" description="Acyl-CoA dehydrogenase/oxidase C-terminal" evidence="6">
    <location>
        <begin position="304"/>
        <end position="470"/>
    </location>
</feature>
<protein>
    <recommendedName>
        <fullName evidence="12">Acyl-CoA dehydrogenase</fullName>
    </recommendedName>
</protein>